<sequence>MKKIVICGGHLTPALSLVNELKKYKEVEVLFFGRKHATEGSKNLSAEFRTISDLNIKFYELTAGRFQRKFTKYTITALLKVPIGFIQSLIYLITTRPNMIVSFGGYLSLPVVFSGWLIGITSITHEQSIQAGLASKINSLFVKRIFLSWSQTQKCFPKEKTEVIGNLARKAIFNKRAANPNIRNFLAKSQKLILIIGGNQGSHFLNQRIFDILPKLSKYNIFHQVGTANFNGDLDNARKIQRSNYLAVDYIYPQDIGAVLNRADLIVSRSGANTVWDLALLAKVAILIPLPFAAEREQEENAKILEKAGSCRILRQDNASQENLLTVIKESLQDLSLLKNQAVKFQKTLPKGATAKLAGYVLSYT</sequence>
<keyword evidence="1" id="KW-0328">Glycosyltransferase</keyword>
<dbReference type="Gene3D" id="3.40.50.2000">
    <property type="entry name" value="Glycogen Phosphorylase B"/>
    <property type="match status" value="2"/>
</dbReference>
<dbReference type="InterPro" id="IPR007235">
    <property type="entry name" value="Glyco_trans_28_C"/>
</dbReference>
<comment type="caution">
    <text evidence="6">The sequence shown here is derived from an EMBL/GenBank/DDBJ whole genome shotgun (WGS) entry which is preliminary data.</text>
</comment>
<proteinExistence type="predicted"/>
<protein>
    <recommendedName>
        <fullName evidence="8">Undecaprenyl-PP-MurNAc-pentapeptide-UDPGlcNAc GlcNAc transferase</fullName>
    </recommendedName>
</protein>
<keyword evidence="2" id="KW-0808">Transferase</keyword>
<evidence type="ECO:0000256" key="2">
    <source>
        <dbReference type="ARBA" id="ARBA00022679"/>
    </source>
</evidence>
<evidence type="ECO:0000259" key="5">
    <source>
        <dbReference type="Pfam" id="PF04101"/>
    </source>
</evidence>
<keyword evidence="3" id="KW-0472">Membrane</keyword>
<reference evidence="6 7" key="1">
    <citation type="journal article" date="2015" name="Nature">
        <title>rRNA introns, odd ribosomes, and small enigmatic genomes across a large radiation of phyla.</title>
        <authorList>
            <person name="Brown C.T."/>
            <person name="Hug L.A."/>
            <person name="Thomas B.C."/>
            <person name="Sharon I."/>
            <person name="Castelle C.J."/>
            <person name="Singh A."/>
            <person name="Wilkins M.J."/>
            <person name="Williams K.H."/>
            <person name="Banfield J.F."/>
        </authorList>
    </citation>
    <scope>NUCLEOTIDE SEQUENCE [LARGE SCALE GENOMIC DNA]</scope>
</reference>
<dbReference type="PANTHER" id="PTHR21015:SF22">
    <property type="entry name" value="GLYCOSYLTRANSFERASE"/>
    <property type="match status" value="1"/>
</dbReference>
<evidence type="ECO:0000259" key="4">
    <source>
        <dbReference type="Pfam" id="PF03033"/>
    </source>
</evidence>
<gene>
    <name evidence="6" type="ORF">UU34_C0001G0065</name>
</gene>
<dbReference type="Pfam" id="PF03033">
    <property type="entry name" value="Glyco_transf_28"/>
    <property type="match status" value="1"/>
</dbReference>
<dbReference type="Proteomes" id="UP000034854">
    <property type="component" value="Unassembled WGS sequence"/>
</dbReference>
<keyword evidence="3" id="KW-1133">Transmembrane helix</keyword>
<dbReference type="InterPro" id="IPR004276">
    <property type="entry name" value="GlycoTrans_28_N"/>
</dbReference>
<evidence type="ECO:0000313" key="7">
    <source>
        <dbReference type="Proteomes" id="UP000034854"/>
    </source>
</evidence>
<dbReference type="EMBL" id="LCAG01000001">
    <property type="protein sequence ID" value="KKR88068.1"/>
    <property type="molecule type" value="Genomic_DNA"/>
</dbReference>
<evidence type="ECO:0000313" key="6">
    <source>
        <dbReference type="EMBL" id="KKR88068.1"/>
    </source>
</evidence>
<dbReference type="GO" id="GO:0005975">
    <property type="term" value="P:carbohydrate metabolic process"/>
    <property type="evidence" value="ECO:0007669"/>
    <property type="project" value="InterPro"/>
</dbReference>
<dbReference type="GO" id="GO:1901137">
    <property type="term" value="P:carbohydrate derivative biosynthetic process"/>
    <property type="evidence" value="ECO:0007669"/>
    <property type="project" value="UniProtKB-ARBA"/>
</dbReference>
<feature type="transmembrane region" description="Helical" evidence="3">
    <location>
        <begin position="73"/>
        <end position="93"/>
    </location>
</feature>
<dbReference type="CDD" id="cd03785">
    <property type="entry name" value="GT28_MurG"/>
    <property type="match status" value="1"/>
</dbReference>
<feature type="domain" description="Glycosyl transferase family 28 C-terminal" evidence="5">
    <location>
        <begin position="193"/>
        <end position="344"/>
    </location>
</feature>
<dbReference type="SUPFAM" id="SSF53756">
    <property type="entry name" value="UDP-Glycosyltransferase/glycogen phosphorylase"/>
    <property type="match status" value="1"/>
</dbReference>
<dbReference type="PANTHER" id="PTHR21015">
    <property type="entry name" value="UDP-N-ACETYLGLUCOSAMINE--N-ACETYLMURAMYL-(PENTAPEPTIDE) PYROPHOSPHORYL-UNDECAPRENOL N-ACETYLGLUCOSAMINE TRANSFERASE 1"/>
    <property type="match status" value="1"/>
</dbReference>
<accession>A0A0G0UGQ8</accession>
<feature type="transmembrane region" description="Helical" evidence="3">
    <location>
        <begin position="99"/>
        <end position="120"/>
    </location>
</feature>
<feature type="domain" description="Glycosyltransferase family 28 N-terminal" evidence="4">
    <location>
        <begin position="8"/>
        <end position="146"/>
    </location>
</feature>
<organism evidence="6 7">
    <name type="scientific">Candidatus Curtissbacteria bacterium GW2011_GWA1_41_11</name>
    <dbReference type="NCBI Taxonomy" id="1618409"/>
    <lineage>
        <taxon>Bacteria</taxon>
        <taxon>Candidatus Curtissiibacteriota</taxon>
    </lineage>
</organism>
<name>A0A0G0UGQ8_9BACT</name>
<dbReference type="AlphaFoldDB" id="A0A0G0UGQ8"/>
<evidence type="ECO:0008006" key="8">
    <source>
        <dbReference type="Google" id="ProtNLM"/>
    </source>
</evidence>
<dbReference type="Pfam" id="PF04101">
    <property type="entry name" value="Glyco_tran_28_C"/>
    <property type="match status" value="1"/>
</dbReference>
<keyword evidence="3" id="KW-0812">Transmembrane</keyword>
<evidence type="ECO:0000256" key="3">
    <source>
        <dbReference type="SAM" id="Phobius"/>
    </source>
</evidence>
<evidence type="ECO:0000256" key="1">
    <source>
        <dbReference type="ARBA" id="ARBA00022676"/>
    </source>
</evidence>
<dbReference type="GO" id="GO:0016758">
    <property type="term" value="F:hexosyltransferase activity"/>
    <property type="evidence" value="ECO:0007669"/>
    <property type="project" value="InterPro"/>
</dbReference>